<proteinExistence type="predicted"/>
<dbReference type="RefSeq" id="WP_144101578.1">
    <property type="nucleotide sequence ID" value="NZ_CABHNI010000031.1"/>
</dbReference>
<evidence type="ECO:0008006" key="3">
    <source>
        <dbReference type="Google" id="ProtNLM"/>
    </source>
</evidence>
<evidence type="ECO:0000313" key="1">
    <source>
        <dbReference type="EMBL" id="VUX09511.1"/>
    </source>
</evidence>
<reference evidence="1 2" key="1">
    <citation type="submission" date="2019-07" db="EMBL/GenBank/DDBJ databases">
        <authorList>
            <person name="Hibberd C M."/>
            <person name="Gehrig L. J."/>
            <person name="Chang H.-W."/>
            <person name="Venkatesh S."/>
        </authorList>
    </citation>
    <scope>NUCLEOTIDE SEQUENCE [LARGE SCALE GENOMIC DNA]</scope>
    <source>
        <strain evidence="1">Dorea_formicigenerans_SSTS_Bg7063</strain>
    </source>
</reference>
<name>A0A564TQM7_9FIRM</name>
<sequence>MDYITTKEAAAAWSITDRMVLYHCTSGRIDGAIKMGNTWLIPKSAVKPQDKRYGRKTNDR</sequence>
<accession>A0A564TQM7</accession>
<dbReference type="EMBL" id="CABHNI010000031">
    <property type="protein sequence ID" value="VUX09511.1"/>
    <property type="molecule type" value="Genomic_DNA"/>
</dbReference>
<evidence type="ECO:0000313" key="2">
    <source>
        <dbReference type="Proteomes" id="UP000358366"/>
    </source>
</evidence>
<organism evidence="1 2">
    <name type="scientific">Dorea formicigenerans</name>
    <dbReference type="NCBI Taxonomy" id="39486"/>
    <lineage>
        <taxon>Bacteria</taxon>
        <taxon>Bacillati</taxon>
        <taxon>Bacillota</taxon>
        <taxon>Clostridia</taxon>
        <taxon>Lachnospirales</taxon>
        <taxon>Lachnospiraceae</taxon>
        <taxon>Dorea</taxon>
    </lineage>
</organism>
<dbReference type="AlphaFoldDB" id="A0A564TQM7"/>
<protein>
    <recommendedName>
        <fullName evidence="3">DNA-binding protein</fullName>
    </recommendedName>
</protein>
<dbReference type="Proteomes" id="UP000358366">
    <property type="component" value="Unassembled WGS sequence"/>
</dbReference>
<gene>
    <name evidence="1" type="ORF">DFSSTS7063_01711</name>
</gene>